<organism evidence="7 8">
    <name type="scientific">Phanerochaete carnosa (strain HHB-10118-sp)</name>
    <name type="common">White-rot fungus</name>
    <name type="synonym">Peniophora carnosa</name>
    <dbReference type="NCBI Taxonomy" id="650164"/>
    <lineage>
        <taxon>Eukaryota</taxon>
        <taxon>Fungi</taxon>
        <taxon>Dikarya</taxon>
        <taxon>Basidiomycota</taxon>
        <taxon>Agaricomycotina</taxon>
        <taxon>Agaricomycetes</taxon>
        <taxon>Polyporales</taxon>
        <taxon>Phanerochaetaceae</taxon>
        <taxon>Phanerochaete</taxon>
    </lineage>
</organism>
<evidence type="ECO:0000256" key="2">
    <source>
        <dbReference type="ARBA" id="ARBA00005466"/>
    </source>
</evidence>
<dbReference type="PANTHER" id="PTHR42973:SF39">
    <property type="entry name" value="FAD-BINDING PCMH-TYPE DOMAIN-CONTAINING PROTEIN"/>
    <property type="match status" value="1"/>
</dbReference>
<dbReference type="SMR" id="K5VYX6"/>
<dbReference type="Pfam" id="PF08031">
    <property type="entry name" value="BBE"/>
    <property type="match status" value="1"/>
</dbReference>
<dbReference type="GO" id="GO:0016491">
    <property type="term" value="F:oxidoreductase activity"/>
    <property type="evidence" value="ECO:0007669"/>
    <property type="project" value="UniProtKB-KW"/>
</dbReference>
<accession>K5VYX6</accession>
<dbReference type="InterPro" id="IPR036318">
    <property type="entry name" value="FAD-bd_PCMH-like_sf"/>
</dbReference>
<dbReference type="Gene3D" id="3.30.43.10">
    <property type="entry name" value="Uridine Diphospho-n-acetylenolpyruvylglucosamine Reductase, domain 2"/>
    <property type="match status" value="1"/>
</dbReference>
<dbReference type="EMBL" id="JH930476">
    <property type="protein sequence ID" value="EKM51784.1"/>
    <property type="molecule type" value="Genomic_DNA"/>
</dbReference>
<sequence>MSDLALFKGDIITPDDEDYEHAITRWAVNAIRRARIVAYVRDAEDVSTALRYAQANGLKIAIHGGGHSPNGASSAEGGLVIDLGRYLNDVRVDPEARIAYVGGGAKWADVDRATMAHGLAMTGGTVSHVSQLTLGGGYGWLAPMHGLTIDHLISANIVSADGVTRTASKTENPDLFWGIRGGGCNFGIVTEFVFRLHPQRRTVFGGAVMFSPDKLEAIAQLIEKWYPTAGEKEGVHVMLGRGSGGDPNIMLLMFYNGSEAEGRENFKAFTDLGPVMDIRREMPYEAFNSLMDQWVAPGKCHWFRSVLVDHATKVLTRETFDVVMELSNPEKPLNHASLTFEYMPQAKINGVPSDETAYSRNRPGLGNGLAHVIWDEDKPELLEEAKQIVQQMTVLLKTSGPQYGNYTPLPTAEARSIRAQALYGDNYPRLQQIKRIFDPNMIFDKWFPIQPSLE</sequence>
<evidence type="ECO:0000259" key="6">
    <source>
        <dbReference type="PROSITE" id="PS51387"/>
    </source>
</evidence>
<dbReference type="OrthoDB" id="415825at2759"/>
<evidence type="ECO:0000256" key="3">
    <source>
        <dbReference type="ARBA" id="ARBA00022630"/>
    </source>
</evidence>
<dbReference type="KEGG" id="pco:PHACADRAFT_150472"/>
<dbReference type="InterPro" id="IPR006094">
    <property type="entry name" value="Oxid_FAD_bind_N"/>
</dbReference>
<dbReference type="InterPro" id="IPR016169">
    <property type="entry name" value="FAD-bd_PCMH_sub2"/>
</dbReference>
<dbReference type="InterPro" id="IPR016166">
    <property type="entry name" value="FAD-bd_PCMH"/>
</dbReference>
<dbReference type="InterPro" id="IPR016167">
    <property type="entry name" value="FAD-bd_PCMH_sub1"/>
</dbReference>
<name>K5VYX6_PHACS</name>
<feature type="domain" description="FAD-binding PCMH-type" evidence="6">
    <location>
        <begin position="29"/>
        <end position="199"/>
    </location>
</feature>
<dbReference type="RefSeq" id="XP_007399582.1">
    <property type="nucleotide sequence ID" value="XM_007399520.1"/>
</dbReference>
<gene>
    <name evidence="7" type="ORF">PHACADRAFT_150472</name>
</gene>
<dbReference type="InParanoid" id="K5VYX6"/>
<protein>
    <recommendedName>
        <fullName evidence="6">FAD-binding PCMH-type domain-containing protein</fullName>
    </recommendedName>
</protein>
<dbReference type="SUPFAM" id="SSF56176">
    <property type="entry name" value="FAD-binding/transporter-associated domain-like"/>
    <property type="match status" value="1"/>
</dbReference>
<keyword evidence="4" id="KW-0274">FAD</keyword>
<keyword evidence="5" id="KW-0560">Oxidoreductase</keyword>
<evidence type="ECO:0000256" key="4">
    <source>
        <dbReference type="ARBA" id="ARBA00022827"/>
    </source>
</evidence>
<proteinExistence type="inferred from homology"/>
<keyword evidence="8" id="KW-1185">Reference proteome</keyword>
<dbReference type="Pfam" id="PF01565">
    <property type="entry name" value="FAD_binding_4"/>
    <property type="match status" value="1"/>
</dbReference>
<dbReference type="STRING" id="650164.K5VYX6"/>
<evidence type="ECO:0000256" key="1">
    <source>
        <dbReference type="ARBA" id="ARBA00001974"/>
    </source>
</evidence>
<evidence type="ECO:0000313" key="7">
    <source>
        <dbReference type="EMBL" id="EKM51784.1"/>
    </source>
</evidence>
<dbReference type="GeneID" id="18908844"/>
<reference evidence="7 8" key="1">
    <citation type="journal article" date="2012" name="BMC Genomics">
        <title>Comparative genomics of the white-rot fungi, Phanerochaete carnosa and P. chrysosporium, to elucidate the genetic basis of the distinct wood types they colonize.</title>
        <authorList>
            <person name="Suzuki H."/>
            <person name="MacDonald J."/>
            <person name="Syed K."/>
            <person name="Salamov A."/>
            <person name="Hori C."/>
            <person name="Aerts A."/>
            <person name="Henrissat B."/>
            <person name="Wiebenga A."/>
            <person name="vanKuyk P.A."/>
            <person name="Barry K."/>
            <person name="Lindquist E."/>
            <person name="LaButti K."/>
            <person name="Lapidus A."/>
            <person name="Lucas S."/>
            <person name="Coutinho P."/>
            <person name="Gong Y."/>
            <person name="Samejima M."/>
            <person name="Mahadevan R."/>
            <person name="Abou-Zaid M."/>
            <person name="de Vries R.P."/>
            <person name="Igarashi K."/>
            <person name="Yadav J.S."/>
            <person name="Grigoriev I.V."/>
            <person name="Master E.R."/>
        </authorList>
    </citation>
    <scope>NUCLEOTIDE SEQUENCE [LARGE SCALE GENOMIC DNA]</scope>
    <source>
        <strain evidence="7 8">HHB-10118-sp</strain>
    </source>
</reference>
<dbReference type="GO" id="GO:0071949">
    <property type="term" value="F:FAD binding"/>
    <property type="evidence" value="ECO:0007669"/>
    <property type="project" value="InterPro"/>
</dbReference>
<keyword evidence="3" id="KW-0285">Flavoprotein</keyword>
<evidence type="ECO:0000313" key="8">
    <source>
        <dbReference type="Proteomes" id="UP000008370"/>
    </source>
</evidence>
<dbReference type="AlphaFoldDB" id="K5VYX6"/>
<dbReference type="PROSITE" id="PS51387">
    <property type="entry name" value="FAD_PCMH"/>
    <property type="match status" value="1"/>
</dbReference>
<dbReference type="Proteomes" id="UP000008370">
    <property type="component" value="Unassembled WGS sequence"/>
</dbReference>
<dbReference type="PANTHER" id="PTHR42973">
    <property type="entry name" value="BINDING OXIDOREDUCTASE, PUTATIVE (AFU_ORTHOLOGUE AFUA_1G17690)-RELATED"/>
    <property type="match status" value="1"/>
</dbReference>
<dbReference type="Gene3D" id="3.30.465.10">
    <property type="match status" value="1"/>
</dbReference>
<comment type="cofactor">
    <cofactor evidence="1">
        <name>FAD</name>
        <dbReference type="ChEBI" id="CHEBI:57692"/>
    </cofactor>
</comment>
<dbReference type="InterPro" id="IPR050416">
    <property type="entry name" value="FAD-linked_Oxidoreductase"/>
</dbReference>
<dbReference type="InterPro" id="IPR012951">
    <property type="entry name" value="BBE"/>
</dbReference>
<dbReference type="Gene3D" id="3.40.462.20">
    <property type="match status" value="1"/>
</dbReference>
<comment type="similarity">
    <text evidence="2">Belongs to the oxygen-dependent FAD-linked oxidoreductase family.</text>
</comment>
<evidence type="ECO:0000256" key="5">
    <source>
        <dbReference type="ARBA" id="ARBA00023002"/>
    </source>
</evidence>
<dbReference type="HOGENOM" id="CLU_018354_10_0_1"/>